<dbReference type="Gene3D" id="1.25.40.390">
    <property type="match status" value="1"/>
</dbReference>
<protein>
    <submittedName>
        <fullName evidence="8">RagB/SusD family nutrient uptake outer membrane protein</fullName>
    </submittedName>
</protein>
<dbReference type="EMBL" id="CP096205">
    <property type="protein sequence ID" value="UPQ78310.1"/>
    <property type="molecule type" value="Genomic_DNA"/>
</dbReference>
<comment type="subcellular location">
    <subcellularLocation>
        <location evidence="1">Cell outer membrane</location>
    </subcellularLocation>
</comment>
<name>A0ABY4KFY8_9FLAO</name>
<evidence type="ECO:0000256" key="3">
    <source>
        <dbReference type="ARBA" id="ARBA00022729"/>
    </source>
</evidence>
<evidence type="ECO:0000256" key="1">
    <source>
        <dbReference type="ARBA" id="ARBA00004442"/>
    </source>
</evidence>
<feature type="domain" description="RagB/SusD" evidence="6">
    <location>
        <begin position="327"/>
        <end position="466"/>
    </location>
</feature>
<evidence type="ECO:0000259" key="7">
    <source>
        <dbReference type="Pfam" id="PF14322"/>
    </source>
</evidence>
<organism evidence="8 9">
    <name type="scientific">Flavobacterium azooxidireducens</name>
    <dbReference type="NCBI Taxonomy" id="1871076"/>
    <lineage>
        <taxon>Bacteria</taxon>
        <taxon>Pseudomonadati</taxon>
        <taxon>Bacteroidota</taxon>
        <taxon>Flavobacteriia</taxon>
        <taxon>Flavobacteriales</taxon>
        <taxon>Flavobacteriaceae</taxon>
        <taxon>Flavobacterium</taxon>
    </lineage>
</organism>
<dbReference type="Pfam" id="PF14322">
    <property type="entry name" value="SusD-like_3"/>
    <property type="match status" value="1"/>
</dbReference>
<feature type="domain" description="SusD-like N-terminal" evidence="7">
    <location>
        <begin position="97"/>
        <end position="232"/>
    </location>
</feature>
<dbReference type="CDD" id="cd08977">
    <property type="entry name" value="SusD"/>
    <property type="match status" value="1"/>
</dbReference>
<evidence type="ECO:0000313" key="8">
    <source>
        <dbReference type="EMBL" id="UPQ78310.1"/>
    </source>
</evidence>
<dbReference type="RefSeq" id="WP_248433237.1">
    <property type="nucleotide sequence ID" value="NZ_CP096205.1"/>
</dbReference>
<sequence length="466" mass="52078">MKTRNTIKNRIKTSIAFALIFISILSCDSFVESELPNNQLTGPAIFKDKITADAAMSNVYASIRNAGLLTGAEFGISNRLGCYADELDFYGNVSNITNEFYNNSLLPLNQGIQVYWNTSYNQIYMANAVFEGVAASNTIPTEDANRLKGEALFTRALMHFYLVNLFGDIPYIATTNYQTNSSVSRKPTPEVYDKIIEDLTTALNLVPENYYGTGRARPNKATVNALLARSYLYMGLWAEAANAASAVLNQTGLYTNEPDMQKVFLKACPETIWQLPPHPEGRNTFEAATFTVLAAPPNSIALTQELVDVFSDNDLRKMFWISSITGNSQTYNFAHKYKQNNPGATSTEYSIVFRLAELYLIRAEARANQGEIISALEDLNHSRQKAGLEELIGLDQQQLLIEIALERRKELFTEFGHRFFDLKRTNTINNTLGASKPGWNNTDQLFPIPENELSANPNLLPQNPGY</sequence>
<keyword evidence="9" id="KW-1185">Reference proteome</keyword>
<evidence type="ECO:0000256" key="2">
    <source>
        <dbReference type="ARBA" id="ARBA00006275"/>
    </source>
</evidence>
<dbReference type="PROSITE" id="PS51257">
    <property type="entry name" value="PROKAR_LIPOPROTEIN"/>
    <property type="match status" value="1"/>
</dbReference>
<reference evidence="8" key="1">
    <citation type="submission" date="2022-04" db="EMBL/GenBank/DDBJ databases">
        <title>Consumption of N2O by Flavobacterium azooxidireducens sp. nov. isolated from Decomposing Leaf Litter of Phragmites australis (Cav.).</title>
        <authorList>
            <person name="Behrendt U."/>
            <person name="Spanner T."/>
            <person name="Augustin J."/>
            <person name="Horn M.A."/>
            <person name="Kolb S."/>
            <person name="Ulrich A."/>
        </authorList>
    </citation>
    <scope>NUCLEOTIDE SEQUENCE</scope>
    <source>
        <strain evidence="8">IGB 4-14</strain>
    </source>
</reference>
<dbReference type="InterPro" id="IPR012944">
    <property type="entry name" value="SusD_RagB_dom"/>
</dbReference>
<dbReference type="Proteomes" id="UP000830583">
    <property type="component" value="Chromosome"/>
</dbReference>
<dbReference type="SUPFAM" id="SSF48452">
    <property type="entry name" value="TPR-like"/>
    <property type="match status" value="1"/>
</dbReference>
<gene>
    <name evidence="8" type="ORF">M0M57_11840</name>
</gene>
<dbReference type="InterPro" id="IPR011990">
    <property type="entry name" value="TPR-like_helical_dom_sf"/>
</dbReference>
<evidence type="ECO:0000313" key="9">
    <source>
        <dbReference type="Proteomes" id="UP000830583"/>
    </source>
</evidence>
<evidence type="ECO:0000256" key="4">
    <source>
        <dbReference type="ARBA" id="ARBA00023136"/>
    </source>
</evidence>
<keyword evidence="4" id="KW-0472">Membrane</keyword>
<accession>A0ABY4KFY8</accession>
<evidence type="ECO:0000259" key="6">
    <source>
        <dbReference type="Pfam" id="PF07980"/>
    </source>
</evidence>
<dbReference type="Pfam" id="PF07980">
    <property type="entry name" value="SusD_RagB"/>
    <property type="match status" value="1"/>
</dbReference>
<proteinExistence type="inferred from homology"/>
<comment type="similarity">
    <text evidence="2">Belongs to the SusD family.</text>
</comment>
<evidence type="ECO:0000256" key="5">
    <source>
        <dbReference type="ARBA" id="ARBA00023237"/>
    </source>
</evidence>
<dbReference type="InterPro" id="IPR033985">
    <property type="entry name" value="SusD-like_N"/>
</dbReference>
<keyword evidence="5" id="KW-0998">Cell outer membrane</keyword>
<keyword evidence="3" id="KW-0732">Signal</keyword>